<sequence>MTGRSAPPPEWTELAGRITAFLPELPAPEAARIVAGMTPAARTRIRDHLRLHPDALVSGASDAPRSVQALITSLAGAGITGVKAPSCLRCGRVRPLRRAVPGGRVCLGCEGVLADVTQHEVDAWLASGPGTHYEVRDFVVWAARRGHSRDLLVPHRPKADPEGLDEDSHWELLQQCLTDTALPLEVRAAGAVLLLFGQHVTRIAALPADALATVDGHTVLILDRTPIRLPEPLALLLTKLTRQEPPGGWAANSPRRWLFPGTRPGRHLSSTVLARRLTAHHIPVRPARTTALVQLAQDLPPAVLAPMLGLHVITAQQWRRRAATDWTSYLEARRGEPVGRQATREADSRRAALDGVPQQSEVPAPGGVSDVP</sequence>
<dbReference type="Proteomes" id="UP001431926">
    <property type="component" value="Chromosome"/>
</dbReference>
<name>A0ABZ1ZVQ8_STRAQ</name>
<organism evidence="2 3">
    <name type="scientific">Streptomyces anulatus</name>
    <name type="common">Streptomyces chrysomallus</name>
    <dbReference type="NCBI Taxonomy" id="1892"/>
    <lineage>
        <taxon>Bacteria</taxon>
        <taxon>Bacillati</taxon>
        <taxon>Actinomycetota</taxon>
        <taxon>Actinomycetes</taxon>
        <taxon>Kitasatosporales</taxon>
        <taxon>Streptomycetaceae</taxon>
        <taxon>Streptomyces</taxon>
    </lineage>
</organism>
<feature type="region of interest" description="Disordered" evidence="1">
    <location>
        <begin position="335"/>
        <end position="372"/>
    </location>
</feature>
<gene>
    <name evidence="2" type="ORF">OG367_36545</name>
</gene>
<protein>
    <submittedName>
        <fullName evidence="2">Uncharacterized protein</fullName>
    </submittedName>
</protein>
<proteinExistence type="predicted"/>
<keyword evidence="3" id="KW-1185">Reference proteome</keyword>
<reference evidence="2" key="1">
    <citation type="submission" date="2022-10" db="EMBL/GenBank/DDBJ databases">
        <title>The complete genomes of actinobacterial strains from the NBC collection.</title>
        <authorList>
            <person name="Joergensen T.S."/>
            <person name="Alvarez Arevalo M."/>
            <person name="Sterndorff E.B."/>
            <person name="Faurdal D."/>
            <person name="Vuksanovic O."/>
            <person name="Mourched A.-S."/>
            <person name="Charusanti P."/>
            <person name="Shaw S."/>
            <person name="Blin K."/>
            <person name="Weber T."/>
        </authorList>
    </citation>
    <scope>NUCLEOTIDE SEQUENCE</scope>
    <source>
        <strain evidence="2">NBC_01436</strain>
    </source>
</reference>
<dbReference type="EMBL" id="CP109491">
    <property type="protein sequence ID" value="WUX41404.1"/>
    <property type="molecule type" value="Genomic_DNA"/>
</dbReference>
<evidence type="ECO:0000313" key="2">
    <source>
        <dbReference type="EMBL" id="WUX41404.1"/>
    </source>
</evidence>
<dbReference type="RefSeq" id="WP_329359144.1">
    <property type="nucleotide sequence ID" value="NZ_CP109490.1"/>
</dbReference>
<feature type="compositionally biased region" description="Basic and acidic residues" evidence="1">
    <location>
        <begin position="335"/>
        <end position="352"/>
    </location>
</feature>
<evidence type="ECO:0000313" key="3">
    <source>
        <dbReference type="Proteomes" id="UP001431926"/>
    </source>
</evidence>
<accession>A0ABZ1ZVQ8</accession>
<evidence type="ECO:0000256" key="1">
    <source>
        <dbReference type="SAM" id="MobiDB-lite"/>
    </source>
</evidence>